<organism evidence="2 3">
    <name type="scientific">Fusarium solani</name>
    <name type="common">Filamentous fungus</name>
    <dbReference type="NCBI Taxonomy" id="169388"/>
    <lineage>
        <taxon>Eukaryota</taxon>
        <taxon>Fungi</taxon>
        <taxon>Dikarya</taxon>
        <taxon>Ascomycota</taxon>
        <taxon>Pezizomycotina</taxon>
        <taxon>Sordariomycetes</taxon>
        <taxon>Hypocreomycetidae</taxon>
        <taxon>Hypocreales</taxon>
        <taxon>Nectriaceae</taxon>
        <taxon>Fusarium</taxon>
        <taxon>Fusarium solani species complex</taxon>
    </lineage>
</organism>
<reference evidence="2" key="1">
    <citation type="journal article" date="2021" name="Nat. Commun.">
        <title>Genetic determinants of endophytism in the Arabidopsis root mycobiome.</title>
        <authorList>
            <person name="Mesny F."/>
            <person name="Miyauchi S."/>
            <person name="Thiergart T."/>
            <person name="Pickel B."/>
            <person name="Atanasova L."/>
            <person name="Karlsson M."/>
            <person name="Huettel B."/>
            <person name="Barry K.W."/>
            <person name="Haridas S."/>
            <person name="Chen C."/>
            <person name="Bauer D."/>
            <person name="Andreopoulos W."/>
            <person name="Pangilinan J."/>
            <person name="LaButti K."/>
            <person name="Riley R."/>
            <person name="Lipzen A."/>
            <person name="Clum A."/>
            <person name="Drula E."/>
            <person name="Henrissat B."/>
            <person name="Kohler A."/>
            <person name="Grigoriev I.V."/>
            <person name="Martin F.M."/>
            <person name="Hacquard S."/>
        </authorList>
    </citation>
    <scope>NUCLEOTIDE SEQUENCE</scope>
    <source>
        <strain evidence="2">FSSC 5 MPI-SDFR-AT-0091</strain>
    </source>
</reference>
<feature type="region of interest" description="Disordered" evidence="1">
    <location>
        <begin position="69"/>
        <end position="111"/>
    </location>
</feature>
<feature type="compositionally biased region" description="Basic and acidic residues" evidence="1">
    <location>
        <begin position="173"/>
        <end position="182"/>
    </location>
</feature>
<dbReference type="AlphaFoldDB" id="A0A9P9KQ59"/>
<accession>A0A9P9KQ59</accession>
<feature type="compositionally biased region" description="Polar residues" evidence="1">
    <location>
        <begin position="102"/>
        <end position="111"/>
    </location>
</feature>
<dbReference type="EMBL" id="JAGTJS010000006">
    <property type="protein sequence ID" value="KAH7266458.1"/>
    <property type="molecule type" value="Genomic_DNA"/>
</dbReference>
<proteinExistence type="predicted"/>
<evidence type="ECO:0000313" key="2">
    <source>
        <dbReference type="EMBL" id="KAH7266458.1"/>
    </source>
</evidence>
<name>A0A9P9KQ59_FUSSL</name>
<sequence>MVRTQKVFEATSTNGLCSAAQLMENTPAQAKRARDEQQDVLQGMAQTLHTTHCPPRKPVTASVDATQNTGSRYAQNGSVADQRPAIVGEPNRREELKPSPSPCQQPASTSQPWVRELGTHGNLTYEDHLRVPALLSSLTIPSHRFEIFSLHRRPLLVPLLRLDKSWPGPSPQHPRDPRRERVQMSPTDDGYMDPCLHGFMGWGLLGESGQRPPATCSGSTESLPSSYRFRVPSSVFNPGL</sequence>
<keyword evidence="3" id="KW-1185">Reference proteome</keyword>
<protein>
    <submittedName>
        <fullName evidence="2">Uncharacterized protein</fullName>
    </submittedName>
</protein>
<gene>
    <name evidence="2" type="ORF">B0J15DRAFT_463583</name>
</gene>
<evidence type="ECO:0000256" key="1">
    <source>
        <dbReference type="SAM" id="MobiDB-lite"/>
    </source>
</evidence>
<feature type="region of interest" description="Disordered" evidence="1">
    <location>
        <begin position="163"/>
        <end position="188"/>
    </location>
</feature>
<evidence type="ECO:0000313" key="3">
    <source>
        <dbReference type="Proteomes" id="UP000736672"/>
    </source>
</evidence>
<comment type="caution">
    <text evidence="2">The sequence shown here is derived from an EMBL/GenBank/DDBJ whole genome shotgun (WGS) entry which is preliminary data.</text>
</comment>
<dbReference type="Proteomes" id="UP000736672">
    <property type="component" value="Unassembled WGS sequence"/>
</dbReference>
<feature type="compositionally biased region" description="Polar residues" evidence="1">
    <location>
        <begin position="69"/>
        <end position="79"/>
    </location>
</feature>